<protein>
    <submittedName>
        <fullName evidence="2">Uncharacterized protein</fullName>
    </submittedName>
</protein>
<proteinExistence type="predicted"/>
<evidence type="ECO:0000256" key="1">
    <source>
        <dbReference type="SAM" id="SignalP"/>
    </source>
</evidence>
<gene>
    <name evidence="2" type="ORF">V8G57_01555</name>
</gene>
<evidence type="ECO:0000313" key="3">
    <source>
        <dbReference type="Proteomes" id="UP001495910"/>
    </source>
</evidence>
<reference evidence="2 3" key="1">
    <citation type="submission" date="2024-02" db="EMBL/GenBank/DDBJ databases">
        <title>Draft genome sequence of Collimonas sp. strain H4R21, an effective mineral-weathering bacterial strain isolated from the beech rhizosphere.</title>
        <authorList>
            <person name="Morin E."/>
            <person name="Uroz S."/>
            <person name="Leveau J.H.J."/>
            <person name="Kumar R."/>
            <person name="Rey M.W."/>
            <person name="Pham J."/>
        </authorList>
    </citation>
    <scope>NUCLEOTIDE SEQUENCE [LARGE SCALE GENOMIC DNA]</scope>
    <source>
        <strain evidence="2 3">H4R21</strain>
    </source>
</reference>
<feature type="chain" id="PRO_5047221536" evidence="1">
    <location>
        <begin position="18"/>
        <end position="347"/>
    </location>
</feature>
<evidence type="ECO:0000313" key="2">
    <source>
        <dbReference type="EMBL" id="MEM4986064.1"/>
    </source>
</evidence>
<dbReference type="EMBL" id="JBANDC010000001">
    <property type="protein sequence ID" value="MEM4986064.1"/>
    <property type="molecule type" value="Genomic_DNA"/>
</dbReference>
<dbReference type="RefSeq" id="WP_342827905.1">
    <property type="nucleotide sequence ID" value="NZ_JBANDC010000001.1"/>
</dbReference>
<name>A0ABU9PPY1_9BURK</name>
<keyword evidence="3" id="KW-1185">Reference proteome</keyword>
<dbReference type="Proteomes" id="UP001495910">
    <property type="component" value="Unassembled WGS sequence"/>
</dbReference>
<comment type="caution">
    <text evidence="2">The sequence shown here is derived from an EMBL/GenBank/DDBJ whole genome shotgun (WGS) entry which is preliminary data.</text>
</comment>
<feature type="signal peptide" evidence="1">
    <location>
        <begin position="1"/>
        <end position="17"/>
    </location>
</feature>
<organism evidence="2 3">
    <name type="scientific">Collimonas rhizosphaerae</name>
    <dbReference type="NCBI Taxonomy" id="3126357"/>
    <lineage>
        <taxon>Bacteria</taxon>
        <taxon>Pseudomonadati</taxon>
        <taxon>Pseudomonadota</taxon>
        <taxon>Betaproteobacteria</taxon>
        <taxon>Burkholderiales</taxon>
        <taxon>Oxalobacteraceae</taxon>
        <taxon>Collimonas</taxon>
    </lineage>
</organism>
<keyword evidence="1" id="KW-0732">Signal</keyword>
<accession>A0ABU9PPY1</accession>
<sequence length="347" mass="38704">MRRLLIVLFYLPFLAHAAADPALAGVWRGKLGNAEIAACFNTADGGEASGSYYYARYKKPIQLKMEAGQAGWKEGDGTGAWTLEPPAGDKLLGSWRNPKGGKPQALALTRVSWNGEGNACGSDTYNLELEVFPALQVGKVQEFEGKKYRSLRIADVVTLELLEPGDRLAGLNRTLRAELPGKPEDIADYFATRRRFLGDMGLAAEDETRTEPVFWSARWITINFYRWAAGYGRNGITLDYRTWDLQSGEEVNLWQWFIAKAPGDRNANPLPDKLKKVLFKGLKLEKECQDGYKGEGDYRVSLKNDGVQFWEEAYGTGCEQDFLVPYAQLGPYLTPQGKAALRDKLGR</sequence>